<dbReference type="AlphaFoldDB" id="A0A7X8TS43"/>
<keyword evidence="14" id="KW-1185">Reference proteome</keyword>
<keyword evidence="3 12" id="KW-0812">Transmembrane</keyword>
<evidence type="ECO:0000256" key="11">
    <source>
        <dbReference type="ARBA" id="ARBA00023444"/>
    </source>
</evidence>
<comment type="pathway">
    <text evidence="11">Porphyrin-containing compound metabolism.</text>
</comment>
<evidence type="ECO:0000313" key="14">
    <source>
        <dbReference type="Proteomes" id="UP000535589"/>
    </source>
</evidence>
<reference evidence="13 14" key="1">
    <citation type="submission" date="2020-04" db="EMBL/GenBank/DDBJ databases">
        <title>Vibrio sp. SM6, a novel species isolated from seawater.</title>
        <authorList>
            <person name="Wang X."/>
        </authorList>
    </citation>
    <scope>NUCLEOTIDE SEQUENCE [LARGE SCALE GENOMIC DNA]</scope>
    <source>
        <strain evidence="13 14">SM6</strain>
    </source>
</reference>
<sequence length="377" mass="41887">MNMHKNQSAIARLLWLERLALILVVLVIVLGAYTRLSNAGLGCPDWPGCYGQLLVPSSEQAVERANLAYPERAVEPFKAWLEMVHRYFAGGLGLLVLAIAWHCFRTPKAPRVLSTLICAVITAQALLGMWTVTLKLMPVVVMAHLLGGFTVFVLLALLYARTRRVAQTFGIFPSSEKQTISKPTKRKEWKTQGRRALLVGTIAWFVLAIQILLGGWTSANYAALMCTTLPICQGDWSQYLDWSTAFSFWQTGYDNYEFGVLEYPARMTIHVAHRIGAACTLVVLGSYSFWLAWRGLANQRRFGQVLLCLLLVQVLLGVGNVVLSLPIAIAVAHNLVGALLLVVTSLSLRTLIAERSESTLVERRRQNDRGNTEVGYE</sequence>
<name>A0A7X8TS43_9VIBR</name>
<dbReference type="GO" id="GO:0016491">
    <property type="term" value="F:oxidoreductase activity"/>
    <property type="evidence" value="ECO:0007669"/>
    <property type="project" value="UniProtKB-KW"/>
</dbReference>
<keyword evidence="4" id="KW-0479">Metal-binding</keyword>
<evidence type="ECO:0000256" key="4">
    <source>
        <dbReference type="ARBA" id="ARBA00022723"/>
    </source>
</evidence>
<dbReference type="PANTHER" id="PTHR35457:SF1">
    <property type="entry name" value="HEME A SYNTHASE"/>
    <property type="match status" value="1"/>
</dbReference>
<evidence type="ECO:0000256" key="2">
    <source>
        <dbReference type="ARBA" id="ARBA00022475"/>
    </source>
</evidence>
<evidence type="ECO:0000256" key="6">
    <source>
        <dbReference type="ARBA" id="ARBA00023002"/>
    </source>
</evidence>
<feature type="transmembrane region" description="Helical" evidence="12">
    <location>
        <begin position="335"/>
        <end position="353"/>
    </location>
</feature>
<dbReference type="GO" id="GO:0016020">
    <property type="term" value="C:membrane"/>
    <property type="evidence" value="ECO:0007669"/>
    <property type="project" value="UniProtKB-SubCell"/>
</dbReference>
<feature type="transmembrane region" description="Helical" evidence="12">
    <location>
        <begin position="87"/>
        <end position="104"/>
    </location>
</feature>
<feature type="transmembrane region" description="Helical" evidence="12">
    <location>
        <begin position="111"/>
        <end position="130"/>
    </location>
</feature>
<evidence type="ECO:0000256" key="12">
    <source>
        <dbReference type="SAM" id="Phobius"/>
    </source>
</evidence>
<keyword evidence="8" id="KW-0350">Heme biosynthesis</keyword>
<dbReference type="InterPro" id="IPR003780">
    <property type="entry name" value="COX15/CtaA_fam"/>
</dbReference>
<dbReference type="Proteomes" id="UP000535589">
    <property type="component" value="Unassembled WGS sequence"/>
</dbReference>
<dbReference type="InterPro" id="IPR050450">
    <property type="entry name" value="COX15/CtaA_HemeA_synthase"/>
</dbReference>
<proteinExistence type="predicted"/>
<dbReference type="EMBL" id="JABAIK010000012">
    <property type="protein sequence ID" value="NLS13803.1"/>
    <property type="molecule type" value="Genomic_DNA"/>
</dbReference>
<evidence type="ECO:0000313" key="13">
    <source>
        <dbReference type="EMBL" id="NLS13803.1"/>
    </source>
</evidence>
<keyword evidence="9 12" id="KW-0472">Membrane</keyword>
<evidence type="ECO:0000256" key="3">
    <source>
        <dbReference type="ARBA" id="ARBA00022692"/>
    </source>
</evidence>
<evidence type="ECO:0000256" key="7">
    <source>
        <dbReference type="ARBA" id="ARBA00023004"/>
    </source>
</evidence>
<comment type="subcellular location">
    <subcellularLocation>
        <location evidence="1">Membrane</location>
        <topology evidence="1">Multi-pass membrane protein</topology>
    </subcellularLocation>
</comment>
<dbReference type="GO" id="GO:0006784">
    <property type="term" value="P:heme A biosynthetic process"/>
    <property type="evidence" value="ECO:0007669"/>
    <property type="project" value="InterPro"/>
</dbReference>
<organism evidence="13 14">
    <name type="scientific">Vibrio agarilyticus</name>
    <dbReference type="NCBI Taxonomy" id="2726741"/>
    <lineage>
        <taxon>Bacteria</taxon>
        <taxon>Pseudomonadati</taxon>
        <taxon>Pseudomonadota</taxon>
        <taxon>Gammaproteobacteria</taxon>
        <taxon>Vibrionales</taxon>
        <taxon>Vibrionaceae</taxon>
        <taxon>Vibrio</taxon>
    </lineage>
</organism>
<evidence type="ECO:0000256" key="5">
    <source>
        <dbReference type="ARBA" id="ARBA00022989"/>
    </source>
</evidence>
<keyword evidence="2" id="KW-1003">Cell membrane</keyword>
<feature type="transmembrane region" description="Helical" evidence="12">
    <location>
        <begin position="305"/>
        <end position="329"/>
    </location>
</feature>
<keyword evidence="7" id="KW-0408">Iron</keyword>
<comment type="caution">
    <text evidence="13">The sequence shown here is derived from an EMBL/GenBank/DDBJ whole genome shotgun (WGS) entry which is preliminary data.</text>
</comment>
<feature type="transmembrane region" description="Helical" evidence="12">
    <location>
        <begin position="136"/>
        <end position="160"/>
    </location>
</feature>
<evidence type="ECO:0000256" key="8">
    <source>
        <dbReference type="ARBA" id="ARBA00023133"/>
    </source>
</evidence>
<keyword evidence="10" id="KW-1015">Disulfide bond</keyword>
<evidence type="ECO:0000256" key="9">
    <source>
        <dbReference type="ARBA" id="ARBA00023136"/>
    </source>
</evidence>
<evidence type="ECO:0000256" key="1">
    <source>
        <dbReference type="ARBA" id="ARBA00004141"/>
    </source>
</evidence>
<feature type="transmembrane region" description="Helical" evidence="12">
    <location>
        <begin position="196"/>
        <end position="216"/>
    </location>
</feature>
<feature type="transmembrane region" description="Helical" evidence="12">
    <location>
        <begin position="271"/>
        <end position="293"/>
    </location>
</feature>
<dbReference type="PANTHER" id="PTHR35457">
    <property type="entry name" value="HEME A SYNTHASE"/>
    <property type="match status" value="1"/>
</dbReference>
<dbReference type="Pfam" id="PF02628">
    <property type="entry name" value="COX15-CtaA"/>
    <property type="match status" value="1"/>
</dbReference>
<evidence type="ECO:0000256" key="10">
    <source>
        <dbReference type="ARBA" id="ARBA00023157"/>
    </source>
</evidence>
<dbReference type="GO" id="GO:0046872">
    <property type="term" value="F:metal ion binding"/>
    <property type="evidence" value="ECO:0007669"/>
    <property type="project" value="UniProtKB-KW"/>
</dbReference>
<keyword evidence="5 12" id="KW-1133">Transmembrane helix</keyword>
<protein>
    <submittedName>
        <fullName evidence="13">Heme A synthase</fullName>
    </submittedName>
</protein>
<gene>
    <name evidence="13" type="ORF">HGP28_12970</name>
</gene>
<accession>A0A7X8TS43</accession>
<keyword evidence="6" id="KW-0560">Oxidoreductase</keyword>